<keyword evidence="2 3" id="KW-0802">TPR repeat</keyword>
<dbReference type="SUPFAM" id="SSF48452">
    <property type="entry name" value="TPR-like"/>
    <property type="match status" value="1"/>
</dbReference>
<dbReference type="InterPro" id="IPR013105">
    <property type="entry name" value="TPR_2"/>
</dbReference>
<dbReference type="Gene3D" id="2.60.120.260">
    <property type="entry name" value="Galactose-binding domain-like"/>
    <property type="match status" value="1"/>
</dbReference>
<dbReference type="Proteomes" id="UP000324133">
    <property type="component" value="Unassembled WGS sequence"/>
</dbReference>
<reference evidence="6 7" key="1">
    <citation type="submission" date="2019-07" db="EMBL/GenBank/DDBJ databases">
        <title>Rufibacter sp. nov., isolated from lake sediment.</title>
        <authorList>
            <person name="Qu J.-H."/>
        </authorList>
    </citation>
    <scope>NUCLEOTIDE SEQUENCE [LARGE SCALE GENOMIC DNA]</scope>
    <source>
        <strain evidence="6 7">NBS58-1</strain>
    </source>
</reference>
<dbReference type="PROSITE" id="PS50005">
    <property type="entry name" value="TPR"/>
    <property type="match status" value="2"/>
</dbReference>
<feature type="repeat" description="TPR" evidence="3">
    <location>
        <begin position="605"/>
        <end position="638"/>
    </location>
</feature>
<dbReference type="Pfam" id="PF13432">
    <property type="entry name" value="TPR_16"/>
    <property type="match status" value="1"/>
</dbReference>
<proteinExistence type="predicted"/>
<name>A0A5B6TG06_9BACT</name>
<dbReference type="InterPro" id="IPR019734">
    <property type="entry name" value="TPR_rpt"/>
</dbReference>
<dbReference type="InterPro" id="IPR024618">
    <property type="entry name" value="DUF3857"/>
</dbReference>
<dbReference type="OrthoDB" id="8595007at2"/>
<protein>
    <submittedName>
        <fullName evidence="6">Tetratricopeptide repeat protein</fullName>
    </submittedName>
</protein>
<accession>A0A5B6TG06</accession>
<dbReference type="SMART" id="SM00028">
    <property type="entry name" value="TPR"/>
    <property type="match status" value="4"/>
</dbReference>
<dbReference type="EMBL" id="VKKY01000001">
    <property type="protein sequence ID" value="KAA3439351.1"/>
    <property type="molecule type" value="Genomic_DNA"/>
</dbReference>
<dbReference type="SUPFAM" id="SSF54001">
    <property type="entry name" value="Cysteine proteinases"/>
    <property type="match status" value="1"/>
</dbReference>
<gene>
    <name evidence="6" type="ORF">FOA19_01305</name>
</gene>
<dbReference type="InterPro" id="IPR002931">
    <property type="entry name" value="Transglutaminase-like"/>
</dbReference>
<evidence type="ECO:0000313" key="7">
    <source>
        <dbReference type="Proteomes" id="UP000324133"/>
    </source>
</evidence>
<dbReference type="Gene3D" id="1.25.40.10">
    <property type="entry name" value="Tetratricopeptide repeat domain"/>
    <property type="match status" value="2"/>
</dbReference>
<feature type="signal peptide" evidence="4">
    <location>
        <begin position="1"/>
        <end position="29"/>
    </location>
</feature>
<dbReference type="PANTHER" id="PTHR45586:SF1">
    <property type="entry name" value="LIPOPOLYSACCHARIDE ASSEMBLY PROTEIN B"/>
    <property type="match status" value="1"/>
</dbReference>
<sequence>MRTAPSLSRRLAAILLLLVYLLPGLPAMAAPASPPLEEAWLNFHDNKRAEARELFKKASLEPATKAEAHLGLSLLASMDRPGTEAFREFQEFFKASQNPYPYVYSLWTTPSIMAGSGKKTVEQLAFLKNLVKDPKADGTLKAMAWSILGSHYETTNQPAEAHQAYAQIGALDKWQMVGEFENMSGSGFTKDFGPLAKPEANATFTNKHGAIVSWFTPPATRNDKWIDFTYHFYFNDAAVYAQTFVNSPKDQTLQLRMGVSGSLKAWVNDRLVFADDVERNNDVDTYLAPVSLKKGQNRILVQVGESYAGRSNFLVRLTDEKGNPMQGLTSTAAFQAYTKDTGSAPTPITLAVEEFFQKQAQDNPNQVLPKLMLAHTFLRNDKTSDARRVYRQAQKMVPNSSFIVLRQLEAYQREENRTSLTTALEWLKEHDPNLPFSLDLRFDDELEKENYTQALALLDQMEQQQGFDESILTKRIKVLSKKEQFNEVIKLAERGYTNYPENPTFIELKYMIEKNVNKNQAGAANVLKKFLKENRSYAVSQRLASVYFDKGDMNNGIKLYQQYLQEEPVAVGIQHTLGNIYAQAQNHKLAEEAYRKTLQLSPYIGQYWADLAKTLKAQDKKEEALAAYRKAIQLDPTDYTSLKELRQLENKKEVFSYFPQTDVYALIKKAPAAAAYPEHSSLVLLDEVQKVVYKGGASEEKRTIVVKTFNQQGVEFWKEYGIDYHNMQRQLLEKAEVVKQNGNKVPAESNNGQLVFTNLEPGDAIHITYKLENHLLGKLASHFWDRHFFTHYLPYQTTRYSLLVDPETKFQYKVTQKALEPKVQSADEFKLYVWEQKDQPGMQPEDKMPVLSDVSQTLYISSFPDWKFISNWYADLAAAKARPDYEVKQAVEEVFAGKQNLTPVQKAQAIYEYITSNITYSSIPFRQSGLVPQKPSDVLSTKIGDCKDVSTLFVAMCREVDVPAQLVLVNTRDNGYDDLVLPSIDFNHCIAKINLPEKEMYVELTSNFLPFGSLYQGMLQSGILEIDDEQSQANRSLAHLNPKVRTQNIIDRNVKVQLVNNDLAVVEENYKTGAMAAEAKQRYRDAGQQERERIVQQAINASMASVKLTELSFKGLEGPQDTVRCRLAYQANDVVTQVGGMSLFSLPWTSKATARDFTFNETRATPLDLTQLLYADHDRETITMSLPAKKVLAEVPQSVKLTCPVAEYSLTYKKVNSQLVFTRELRFTKDIIQPQQMAEFQAFYKKVIAADARQLALK</sequence>
<dbReference type="InterPro" id="IPR011990">
    <property type="entry name" value="TPR-like_helical_dom_sf"/>
</dbReference>
<evidence type="ECO:0000259" key="5">
    <source>
        <dbReference type="SMART" id="SM00460"/>
    </source>
</evidence>
<dbReference type="Pfam" id="PF07719">
    <property type="entry name" value="TPR_2"/>
    <property type="match status" value="1"/>
</dbReference>
<evidence type="ECO:0000256" key="4">
    <source>
        <dbReference type="SAM" id="SignalP"/>
    </source>
</evidence>
<feature type="repeat" description="TPR" evidence="3">
    <location>
        <begin position="571"/>
        <end position="604"/>
    </location>
</feature>
<evidence type="ECO:0000256" key="2">
    <source>
        <dbReference type="ARBA" id="ARBA00022803"/>
    </source>
</evidence>
<organism evidence="6 7">
    <name type="scientific">Rufibacter hautae</name>
    <dbReference type="NCBI Taxonomy" id="2595005"/>
    <lineage>
        <taxon>Bacteria</taxon>
        <taxon>Pseudomonadati</taxon>
        <taxon>Bacteroidota</taxon>
        <taxon>Cytophagia</taxon>
        <taxon>Cytophagales</taxon>
        <taxon>Hymenobacteraceae</taxon>
        <taxon>Rufibacter</taxon>
    </lineage>
</organism>
<keyword evidence="7" id="KW-1185">Reference proteome</keyword>
<dbReference type="Gene3D" id="2.60.120.1130">
    <property type="match status" value="1"/>
</dbReference>
<dbReference type="Gene3D" id="2.60.40.3140">
    <property type="match status" value="1"/>
</dbReference>
<dbReference type="InterPro" id="IPR051012">
    <property type="entry name" value="CellSynth/LPSAsmb/PSIAsmb"/>
</dbReference>
<dbReference type="Pfam" id="PF12969">
    <property type="entry name" value="DUF3857"/>
    <property type="match status" value="1"/>
</dbReference>
<dbReference type="Pfam" id="PF01841">
    <property type="entry name" value="Transglut_core"/>
    <property type="match status" value="1"/>
</dbReference>
<dbReference type="InterPro" id="IPR038765">
    <property type="entry name" value="Papain-like_cys_pep_sf"/>
</dbReference>
<dbReference type="Gene3D" id="3.10.620.30">
    <property type="match status" value="1"/>
</dbReference>
<dbReference type="RefSeq" id="WP_149088995.1">
    <property type="nucleotide sequence ID" value="NZ_VKKY01000001.1"/>
</dbReference>
<feature type="chain" id="PRO_5023024306" evidence="4">
    <location>
        <begin position="30"/>
        <end position="1258"/>
    </location>
</feature>
<dbReference type="AlphaFoldDB" id="A0A5B6TG06"/>
<feature type="domain" description="Transglutaminase-like" evidence="5">
    <location>
        <begin position="938"/>
        <end position="1006"/>
    </location>
</feature>
<comment type="caution">
    <text evidence="6">The sequence shown here is derived from an EMBL/GenBank/DDBJ whole genome shotgun (WGS) entry which is preliminary data.</text>
</comment>
<keyword evidence="4" id="KW-0732">Signal</keyword>
<dbReference type="PANTHER" id="PTHR45586">
    <property type="entry name" value="TPR REPEAT-CONTAINING PROTEIN PA4667"/>
    <property type="match status" value="1"/>
</dbReference>
<evidence type="ECO:0000256" key="3">
    <source>
        <dbReference type="PROSITE-ProRule" id="PRU00339"/>
    </source>
</evidence>
<keyword evidence="1" id="KW-0677">Repeat</keyword>
<evidence type="ECO:0000256" key="1">
    <source>
        <dbReference type="ARBA" id="ARBA00022737"/>
    </source>
</evidence>
<evidence type="ECO:0000313" key="6">
    <source>
        <dbReference type="EMBL" id="KAA3439351.1"/>
    </source>
</evidence>
<dbReference type="SMART" id="SM00460">
    <property type="entry name" value="TGc"/>
    <property type="match status" value="1"/>
</dbReference>